<gene>
    <name evidence="1" type="ORF">TM35_000031200</name>
</gene>
<evidence type="ECO:0000313" key="2">
    <source>
        <dbReference type="Proteomes" id="UP000192257"/>
    </source>
</evidence>
<dbReference type="EMBL" id="NBCO01000003">
    <property type="protein sequence ID" value="ORC92367.1"/>
    <property type="molecule type" value="Genomic_DNA"/>
</dbReference>
<accession>A0A1X0P605</accession>
<dbReference type="GeneID" id="39981667"/>
<dbReference type="AlphaFoldDB" id="A0A1X0P605"/>
<dbReference type="Proteomes" id="UP000192257">
    <property type="component" value="Unassembled WGS sequence"/>
</dbReference>
<protein>
    <submittedName>
        <fullName evidence="1">Uncharacterized protein</fullName>
    </submittedName>
</protein>
<evidence type="ECO:0000313" key="1">
    <source>
        <dbReference type="EMBL" id="ORC92367.1"/>
    </source>
</evidence>
<proteinExistence type="predicted"/>
<reference evidence="1 2" key="1">
    <citation type="submission" date="2017-03" db="EMBL/GenBank/DDBJ databases">
        <title>An alternative strategy for trypanosome survival in the mammalian bloodstream revealed through genome and transcriptome analysis of the ubiquitous bovine parasite Trypanosoma (Megatrypanum) theileri.</title>
        <authorList>
            <person name="Kelly S."/>
            <person name="Ivens A."/>
            <person name="Mott A."/>
            <person name="O'Neill E."/>
            <person name="Emms D."/>
            <person name="Macleod O."/>
            <person name="Voorheis P."/>
            <person name="Matthews J."/>
            <person name="Matthews K."/>
            <person name="Carrington M."/>
        </authorList>
    </citation>
    <scope>NUCLEOTIDE SEQUENCE [LARGE SCALE GENOMIC DNA]</scope>
    <source>
        <strain evidence="1">Edinburgh</strain>
    </source>
</reference>
<organism evidence="1 2">
    <name type="scientific">Trypanosoma theileri</name>
    <dbReference type="NCBI Taxonomy" id="67003"/>
    <lineage>
        <taxon>Eukaryota</taxon>
        <taxon>Discoba</taxon>
        <taxon>Euglenozoa</taxon>
        <taxon>Kinetoplastea</taxon>
        <taxon>Metakinetoplastina</taxon>
        <taxon>Trypanosomatida</taxon>
        <taxon>Trypanosomatidae</taxon>
        <taxon>Trypanosoma</taxon>
    </lineage>
</organism>
<keyword evidence="2" id="KW-1185">Reference proteome</keyword>
<sequence>MRMAFGRFTSRNPRVALIIRQGQYCFHARSQIFVFQIPMATWFLMTFKGVHLPVLTERAVHYEKENRYCIIPTDRSMPSWLVEVLGQSKMQLQGSKKPAPVCTFATAG</sequence>
<comment type="caution">
    <text evidence="1">The sequence shown here is derived from an EMBL/GenBank/DDBJ whole genome shotgun (WGS) entry which is preliminary data.</text>
</comment>
<dbReference type="RefSeq" id="XP_028886433.1">
    <property type="nucleotide sequence ID" value="XM_029021887.1"/>
</dbReference>
<name>A0A1X0P605_9TRYP</name>
<dbReference type="VEuPathDB" id="TriTrypDB:TM35_000031200"/>